<dbReference type="InterPro" id="IPR057546">
    <property type="entry name" value="HEAT_GCN1"/>
</dbReference>
<name>A0A0D0E6B2_9AGAM</name>
<dbReference type="PROSITE" id="PS50077">
    <property type="entry name" value="HEAT_REPEAT"/>
    <property type="match status" value="3"/>
</dbReference>
<feature type="repeat" description="HEAT" evidence="3">
    <location>
        <begin position="2035"/>
        <end position="2073"/>
    </location>
</feature>
<dbReference type="PANTHER" id="PTHR23346">
    <property type="entry name" value="TRANSLATIONAL ACTIVATOR GCN1-RELATED"/>
    <property type="match status" value="1"/>
</dbReference>
<dbReference type="STRING" id="930991.A0A0D0E6B2"/>
<dbReference type="Pfam" id="PF12074">
    <property type="entry name" value="Gcn1_N"/>
    <property type="match status" value="1"/>
</dbReference>
<protein>
    <recommendedName>
        <fullName evidence="4">TOG domain-containing protein</fullName>
    </recommendedName>
</protein>
<evidence type="ECO:0000256" key="2">
    <source>
        <dbReference type="ARBA" id="ARBA00022737"/>
    </source>
</evidence>
<dbReference type="Pfam" id="PF24984">
    <property type="entry name" value="HEAT_EF3_GNC1"/>
    <property type="match status" value="1"/>
</dbReference>
<dbReference type="InterPro" id="IPR011989">
    <property type="entry name" value="ARM-like"/>
</dbReference>
<feature type="repeat" description="HEAT" evidence="3">
    <location>
        <begin position="1688"/>
        <end position="1726"/>
    </location>
</feature>
<dbReference type="InterPro" id="IPR021133">
    <property type="entry name" value="HEAT_type_2"/>
</dbReference>
<keyword evidence="2" id="KW-0677">Repeat</keyword>
<feature type="repeat" description="HEAT" evidence="3">
    <location>
        <begin position="1570"/>
        <end position="1608"/>
    </location>
</feature>
<dbReference type="Pfam" id="PF24987">
    <property type="entry name" value="HEAT_EF3_N"/>
    <property type="match status" value="2"/>
</dbReference>
<evidence type="ECO:0000313" key="6">
    <source>
        <dbReference type="Proteomes" id="UP000054538"/>
    </source>
</evidence>
<dbReference type="GO" id="GO:0005829">
    <property type="term" value="C:cytosol"/>
    <property type="evidence" value="ECO:0007669"/>
    <property type="project" value="TreeGrafter"/>
</dbReference>
<dbReference type="InterPro" id="IPR016024">
    <property type="entry name" value="ARM-type_fold"/>
</dbReference>
<dbReference type="GO" id="GO:0019887">
    <property type="term" value="F:protein kinase regulator activity"/>
    <property type="evidence" value="ECO:0007669"/>
    <property type="project" value="TreeGrafter"/>
</dbReference>
<dbReference type="Gene3D" id="1.25.10.10">
    <property type="entry name" value="Leucine-rich Repeat Variant"/>
    <property type="match status" value="6"/>
</dbReference>
<dbReference type="InterPro" id="IPR034085">
    <property type="entry name" value="TOG"/>
</dbReference>
<organism evidence="5 6">
    <name type="scientific">Paxillus rubicundulus Ve08.2h10</name>
    <dbReference type="NCBI Taxonomy" id="930991"/>
    <lineage>
        <taxon>Eukaryota</taxon>
        <taxon>Fungi</taxon>
        <taxon>Dikarya</taxon>
        <taxon>Basidiomycota</taxon>
        <taxon>Agaricomycotina</taxon>
        <taxon>Agaricomycetes</taxon>
        <taxon>Agaricomycetidae</taxon>
        <taxon>Boletales</taxon>
        <taxon>Paxilineae</taxon>
        <taxon>Paxillaceae</taxon>
        <taxon>Paxillus</taxon>
    </lineage>
</organism>
<proteinExistence type="inferred from homology"/>
<dbReference type="GO" id="GO:0034198">
    <property type="term" value="P:cellular response to amino acid starvation"/>
    <property type="evidence" value="ECO:0007669"/>
    <property type="project" value="TreeGrafter"/>
</dbReference>
<dbReference type="InterPro" id="IPR022716">
    <property type="entry name" value="Gcn1_N"/>
</dbReference>
<keyword evidence="6" id="KW-1185">Reference proteome</keyword>
<feature type="domain" description="TOG" evidence="4">
    <location>
        <begin position="1393"/>
        <end position="1629"/>
    </location>
</feature>
<dbReference type="SMART" id="SM01349">
    <property type="entry name" value="TOG"/>
    <property type="match status" value="1"/>
</dbReference>
<gene>
    <name evidence="5" type="ORF">PAXRUDRAFT_829157</name>
</gene>
<dbReference type="PANTHER" id="PTHR23346:SF7">
    <property type="entry name" value="STALLED RIBOSOME SENSOR GCN1"/>
    <property type="match status" value="1"/>
</dbReference>
<dbReference type="InterPro" id="IPR056809">
    <property type="entry name" value="HEAT_GCN1_fung"/>
</dbReference>
<dbReference type="OrthoDB" id="5148094at2759"/>
<dbReference type="Proteomes" id="UP000054538">
    <property type="component" value="Unassembled WGS sequence"/>
</dbReference>
<dbReference type="GO" id="GO:0006417">
    <property type="term" value="P:regulation of translation"/>
    <property type="evidence" value="ECO:0007669"/>
    <property type="project" value="TreeGrafter"/>
</dbReference>
<evidence type="ECO:0000259" key="4">
    <source>
        <dbReference type="SMART" id="SM01349"/>
    </source>
</evidence>
<dbReference type="InterPro" id="IPR056810">
    <property type="entry name" value="GNC1-like_N"/>
</dbReference>
<evidence type="ECO:0000313" key="5">
    <source>
        <dbReference type="EMBL" id="KIK93245.1"/>
    </source>
</evidence>
<reference evidence="6" key="2">
    <citation type="submission" date="2015-01" db="EMBL/GenBank/DDBJ databases">
        <title>Evolutionary Origins and Diversification of the Mycorrhizal Mutualists.</title>
        <authorList>
            <consortium name="DOE Joint Genome Institute"/>
            <consortium name="Mycorrhizal Genomics Consortium"/>
            <person name="Kohler A."/>
            <person name="Kuo A."/>
            <person name="Nagy L.G."/>
            <person name="Floudas D."/>
            <person name="Copeland A."/>
            <person name="Barry K.W."/>
            <person name="Cichocki N."/>
            <person name="Veneault-Fourrey C."/>
            <person name="LaButti K."/>
            <person name="Lindquist E.A."/>
            <person name="Lipzen A."/>
            <person name="Lundell T."/>
            <person name="Morin E."/>
            <person name="Murat C."/>
            <person name="Riley R."/>
            <person name="Ohm R."/>
            <person name="Sun H."/>
            <person name="Tunlid A."/>
            <person name="Henrissat B."/>
            <person name="Grigoriev I.V."/>
            <person name="Hibbett D.S."/>
            <person name="Martin F."/>
        </authorList>
    </citation>
    <scope>NUCLEOTIDE SEQUENCE [LARGE SCALE GENOMIC DNA]</scope>
    <source>
        <strain evidence="6">Ve08.2h10</strain>
    </source>
</reference>
<dbReference type="HOGENOM" id="CLU_000504_2_0_1"/>
<dbReference type="Pfam" id="PF24993">
    <property type="entry name" value="GNC1_N"/>
    <property type="match status" value="1"/>
</dbReference>
<comment type="similarity">
    <text evidence="1">Belongs to the GCN1 family.</text>
</comment>
<accession>A0A0D0E6B2</accession>
<dbReference type="InParanoid" id="A0A0D0E6B2"/>
<dbReference type="Pfam" id="PF24916">
    <property type="entry name" value="HEAT_GCN1_fung"/>
    <property type="match status" value="1"/>
</dbReference>
<evidence type="ECO:0000256" key="1">
    <source>
        <dbReference type="ARBA" id="ARBA00007366"/>
    </source>
</evidence>
<evidence type="ECO:0000256" key="3">
    <source>
        <dbReference type="PROSITE-ProRule" id="PRU00103"/>
    </source>
</evidence>
<dbReference type="EMBL" id="KN825201">
    <property type="protein sequence ID" value="KIK93245.1"/>
    <property type="molecule type" value="Genomic_DNA"/>
</dbReference>
<dbReference type="SUPFAM" id="SSF48371">
    <property type="entry name" value="ARM repeat"/>
    <property type="match status" value="4"/>
</dbReference>
<dbReference type="FunCoup" id="A0A0D0E6B2">
    <property type="interactions" value="823"/>
</dbReference>
<sequence>MDDQDLPEDRVWRRDHVFLDWQNAIQIVQTRLLSSSTKIRLQFLQDDLLWLVNEELTLSQIMDLFKILTHTYPRYVDTASRDAVEAIGMRLVEKDESDTGNLKLGVLEQVLGWLANEVSYISKRGSSSYAPADIFVLLNWSCGLYTTCLRSSPNFVSSNSWHTSVGILAALLDLQLNRSTRTKPTLQKSALVRTRRALRSAPERLQTLMSTLITQSKSSQTPLAYISLLSTAVDVTIRLKNVKDESLKQIPRSVKEDIINLYTTYVLMSKSPVPEHSSSALSDFIRTCVSPDDLSNSILPTMEKALLRSPEYSLSVISDFFLAYYLPLDASTIKKLLTATLNSAKSSNPTVRTNASALFKVLLPKVPSEFLENTVSDVLALPLAGKTTGADHRTTLYTMLSMVPTSDSASMRLVKSLPALMVKETNGPATSLLARALHIHLTYPLKQNTPIPTDIANMLAKEMNGPKPVMRRAFVGVVGSVLWDLGEAELQDKDALKAFAAAVIGALEGSLKTVTANPLGAAAGPLEGYVTLAVLLGPVGKSEGFDDVVSRSTSADVLIGTPTRPSFLIWDKVYQKINDAEEELWLLRAAELVIDKLQSEFLKNPNLRVQLGSVFVHLSVHSQFSDVRRRAGQTLELIVSRHPQLLNLILRDALTFSFTRPVVPTKSPALAAATTASPSGEEQEKPVVDKQRRYAALLSCCASVGGEKGRGISEDLRDSLLADLVVLAHHPMICGPSRLLWIELCRRAGADPHDLVSSRIDLAMKNILEASAVDAKFGFADASYRAVGTLAFVCPEVVLPRIMDQLRLYVDGTALNSLTEDDLAIWETPEGTTYVDVLSSQKQDDGPKKGKDADIAKWEAELRKSLASKKGAIPAILSKQAQALVQAQLKKEALIRQRVSALQSNLNCGLAFIKSIVNVCATSTTGVNEVMKEMRGYVRLIAELLLDGAMGEQSAKLVGESAFETFIDLARCCSERVETLRKWVGVAILRALEVPCVPEEVKAEPLDSLVLRVLYRLRTLSEQAPFDAATFSYAFLLLGRVIRKGGVNVSEDEEALEQVALALDVIKFHRSEFSDVKFPRKAAIEHVLHVVRHQPRLSKAASSVLIDLGEAIQASATRGEVGVLIDGTLFQETHVRNSCLQAIQPFDLTDFDWSPELWVACHDDDEQNARLANHVWDDNGLDVPEDFVEELLAFLGHDNAYVRMASAAAIAEAAEHHPQTSEKVIIALQVLYREKAKILAPEFDQYGMVIAQSLDRADPWPTRVAIALAFEQLAPPFPVTEVESFFKFLIQDEALGDRSPEVRRGMLQAGTAVVDHHGASRLAGLLSTFENHLAGPSPANETGDQIKEAVVILFGRAARHLEASDKRIPSIVDRLVEALKTPAEQVQMAVSDCLVPLVKLMGERSEQLMDNLFDELFNAPKYAARRGAAYGLAGAIKGLGIGGMKQYDVVNRLRAAAEDKKRFELRQGALFAFETLSSTLGRLFEPYITFILPLLLTAFGDGTADVREAAQDAARVIMGNMSGYGVKLILPSLLSGLDEKQWRSKKGSIELLGMMAYCSPRQLSLSLPIVIPRLTGVLTDTHAQVKASANKSLKQFGEVISNPEIQALVPTLLKALVDPAKTTNALSALLKTSFMHYIDHSSLALVIPIIERGLRDRGAEGKKKAAHIVGNLASLTDSKDFVPYLSALLPMVHVVLVDPVPEARATAAKTLGTLVERLGEVHFPDLVPGLLRTLKTETSGVDRQGAAQGLSEVLSGLGMERLEGLLPDIIANAQSPRSTVREGFMSLLVYLPATFGNRFQPHLPKIISPILSGLSDTEEYVREAAMRAGRMIVTNYSTKAIDLLLPELEQGMFDPGWRIRQSSITLVGELLFKVSGISSKVDIGDEEEVAEAVVAESSRRALTEVLGAERRDRILSALYLAKQDAVNVVRQSSIHIWKALVHNTPRTVREILPELVGQLVKLCSSDEFEQQETATRTTTELCRKFGDKILGEMVLILQTKVTSPDARTREGVCLMLSDITESTTDSQREGHESEIVNIVRSSLVDGDATVRTAAAKAFDTLQEHIGTKAIDQTIPTLLEALRQPGESSGTALQALREVMSVRATTVFPVLIPTLIATPMSVFNARALASLVTVAGNALSKRLMVILNALVKVLEDEKDEELLSALDEALRALLGSIEDPEGLNTLMLLLLGWTKNDAPKRRASACFLFSMFCEESDLDSSLYRVDWVRQLITLFDDREVQVHTTAWQAFDTFVKSVPKDELEPLIVPLRRTIEGTGAPGQTVPGFSLPKGVAPTVPIIIAGLTTGSNEQRENAAYAIGDLVGRTEESAIKPFVVPFTGPLIRVATQATTYPPGVKTAILSALASMLERIPNHVKPFFPQLQRTFVKSVGDPTSIVVRTRAADALGTLMRSQPRVDPVVTELIGGARGGEEEIAASFILALSHVARSASVHGGIGDKVRETCVELVHEAFRGSHDDHYMQAVAGLVASLSANPQSLKSVVNAYLVSGTPASALCSHTILAILQPEDADYRISPDDTLFAKLGVMRSVALKVRESAANERPAISRPARDAREVLKEMAADGDESLVGIF</sequence>
<reference evidence="5 6" key="1">
    <citation type="submission" date="2014-04" db="EMBL/GenBank/DDBJ databases">
        <authorList>
            <consortium name="DOE Joint Genome Institute"/>
            <person name="Kuo A."/>
            <person name="Kohler A."/>
            <person name="Jargeat P."/>
            <person name="Nagy L.G."/>
            <person name="Floudas D."/>
            <person name="Copeland A."/>
            <person name="Barry K.W."/>
            <person name="Cichocki N."/>
            <person name="Veneault-Fourrey C."/>
            <person name="LaButti K."/>
            <person name="Lindquist E.A."/>
            <person name="Lipzen A."/>
            <person name="Lundell T."/>
            <person name="Morin E."/>
            <person name="Murat C."/>
            <person name="Sun H."/>
            <person name="Tunlid A."/>
            <person name="Henrissat B."/>
            <person name="Grigoriev I.V."/>
            <person name="Hibbett D.S."/>
            <person name="Martin F."/>
            <person name="Nordberg H.P."/>
            <person name="Cantor M.N."/>
            <person name="Hua S.X."/>
        </authorList>
    </citation>
    <scope>NUCLEOTIDE SEQUENCE [LARGE SCALE GENOMIC DNA]</scope>
    <source>
        <strain evidence="5 6">Ve08.2h10</strain>
    </source>
</reference>
<dbReference type="Pfam" id="PF23271">
    <property type="entry name" value="HEAT_GCN1"/>
    <property type="match status" value="1"/>
</dbReference>